<name>A0A1V9YXC3_9STRA</name>
<comment type="caution">
    <text evidence="1">The sequence shown here is derived from an EMBL/GenBank/DDBJ whole genome shotgun (WGS) entry which is preliminary data.</text>
</comment>
<gene>
    <name evidence="1" type="ORF">THRCLA_09352</name>
</gene>
<accession>A0A1V9YXC3</accession>
<protein>
    <submittedName>
        <fullName evidence="1">Uncharacterized protein</fullName>
    </submittedName>
</protein>
<dbReference type="Proteomes" id="UP000243217">
    <property type="component" value="Unassembled WGS sequence"/>
</dbReference>
<sequence length="283" mass="32280">MDSEVMQFGLMSSLRTSNIIVDTLICLLNPFLFRFAYDAVDMQTLDDTFHRFLPCFGLSPRYSTRVIEAKHFMGTYGRVFDESDRNHILQQRKPSGRHELLEALDEGVVSRIQDDLEIEFHSNDNNFQSAIDVITLQVMTLPPLKDNGVVKESIVTYKLRAYGAQASERIDEYVAQCFQRYQDAIVAKKLSNKTRCMYVAVPSAKSEVSDAFAQHTNCHIVNISLAIVKANQELMDCILDLRMTLPNKDFPVKLSYEKILYVMEDIDCASEVVHARDDNNDAT</sequence>
<dbReference type="AlphaFoldDB" id="A0A1V9YXC3"/>
<reference evidence="1 2" key="1">
    <citation type="journal article" date="2014" name="Genome Biol. Evol.">
        <title>The secreted proteins of Achlya hypogyna and Thraustotheca clavata identify the ancestral oomycete secretome and reveal gene acquisitions by horizontal gene transfer.</title>
        <authorList>
            <person name="Misner I."/>
            <person name="Blouin N."/>
            <person name="Leonard G."/>
            <person name="Richards T.A."/>
            <person name="Lane C.E."/>
        </authorList>
    </citation>
    <scope>NUCLEOTIDE SEQUENCE [LARGE SCALE GENOMIC DNA]</scope>
    <source>
        <strain evidence="1 2">ATCC 34112</strain>
    </source>
</reference>
<organism evidence="1 2">
    <name type="scientific">Thraustotheca clavata</name>
    <dbReference type="NCBI Taxonomy" id="74557"/>
    <lineage>
        <taxon>Eukaryota</taxon>
        <taxon>Sar</taxon>
        <taxon>Stramenopiles</taxon>
        <taxon>Oomycota</taxon>
        <taxon>Saprolegniomycetes</taxon>
        <taxon>Saprolegniales</taxon>
        <taxon>Achlyaceae</taxon>
        <taxon>Thraustotheca</taxon>
    </lineage>
</organism>
<keyword evidence="2" id="KW-1185">Reference proteome</keyword>
<dbReference type="STRING" id="74557.A0A1V9YXC3"/>
<proteinExistence type="predicted"/>
<evidence type="ECO:0000313" key="2">
    <source>
        <dbReference type="Proteomes" id="UP000243217"/>
    </source>
</evidence>
<evidence type="ECO:0000313" key="1">
    <source>
        <dbReference type="EMBL" id="OQR90418.1"/>
    </source>
</evidence>
<dbReference type="EMBL" id="JNBS01002545">
    <property type="protein sequence ID" value="OQR90418.1"/>
    <property type="molecule type" value="Genomic_DNA"/>
</dbReference>
<dbReference type="OrthoDB" id="10251412at2759"/>